<feature type="region of interest" description="Disordered" evidence="1">
    <location>
        <begin position="1"/>
        <end position="126"/>
    </location>
</feature>
<gene>
    <name evidence="2" type="ORF">DUI87_03604</name>
</gene>
<feature type="compositionally biased region" description="Acidic residues" evidence="1">
    <location>
        <begin position="114"/>
        <end position="126"/>
    </location>
</feature>
<dbReference type="AlphaFoldDB" id="A0A3M0L0S2"/>
<organism evidence="2 3">
    <name type="scientific">Hirundo rustica rustica</name>
    <dbReference type="NCBI Taxonomy" id="333673"/>
    <lineage>
        <taxon>Eukaryota</taxon>
        <taxon>Metazoa</taxon>
        <taxon>Chordata</taxon>
        <taxon>Craniata</taxon>
        <taxon>Vertebrata</taxon>
        <taxon>Euteleostomi</taxon>
        <taxon>Archelosauria</taxon>
        <taxon>Archosauria</taxon>
        <taxon>Dinosauria</taxon>
        <taxon>Saurischia</taxon>
        <taxon>Theropoda</taxon>
        <taxon>Coelurosauria</taxon>
        <taxon>Aves</taxon>
        <taxon>Neognathae</taxon>
        <taxon>Neoaves</taxon>
        <taxon>Telluraves</taxon>
        <taxon>Australaves</taxon>
        <taxon>Passeriformes</taxon>
        <taxon>Sylvioidea</taxon>
        <taxon>Hirundinidae</taxon>
        <taxon>Hirundo</taxon>
    </lineage>
</organism>
<keyword evidence="3" id="KW-1185">Reference proteome</keyword>
<dbReference type="OrthoDB" id="10591534at2759"/>
<dbReference type="Proteomes" id="UP000269221">
    <property type="component" value="Unassembled WGS sequence"/>
</dbReference>
<sequence>MPWSVAADAKDTNGDPFEESSISFQPPRRTAEPADEGSAEKQLGLAQAEGSVEQSYPAVAVGQSGEGAPEAEGRGPACLPDTGLGSSITVPGSEPGTLAEKEDWEYDIDKEQYEMSEDDDEESNVL</sequence>
<protein>
    <submittedName>
        <fullName evidence="2">Uncharacterized protein</fullName>
    </submittedName>
</protein>
<feature type="compositionally biased region" description="Low complexity" evidence="1">
    <location>
        <begin position="66"/>
        <end position="77"/>
    </location>
</feature>
<evidence type="ECO:0000256" key="1">
    <source>
        <dbReference type="SAM" id="MobiDB-lite"/>
    </source>
</evidence>
<accession>A0A3M0L0S2</accession>
<name>A0A3M0L0S2_HIRRU</name>
<reference evidence="2 3" key="1">
    <citation type="submission" date="2018-07" db="EMBL/GenBank/DDBJ databases">
        <title>A high quality draft genome assembly of the barn swallow (H. rustica rustica).</title>
        <authorList>
            <person name="Formenti G."/>
            <person name="Chiara M."/>
            <person name="Poveda L."/>
            <person name="Francoijs K.-J."/>
            <person name="Bonisoli-Alquati A."/>
            <person name="Canova L."/>
            <person name="Gianfranceschi L."/>
            <person name="Horner D.S."/>
            <person name="Saino N."/>
        </authorList>
    </citation>
    <scope>NUCLEOTIDE SEQUENCE [LARGE SCALE GENOMIC DNA]</scope>
    <source>
        <strain evidence="2">Chelidonia</strain>
        <tissue evidence="2">Blood</tissue>
    </source>
</reference>
<evidence type="ECO:0000313" key="3">
    <source>
        <dbReference type="Proteomes" id="UP000269221"/>
    </source>
</evidence>
<proteinExistence type="predicted"/>
<evidence type="ECO:0000313" key="2">
    <source>
        <dbReference type="EMBL" id="RMC19003.1"/>
    </source>
</evidence>
<comment type="caution">
    <text evidence="2">The sequence shown here is derived from an EMBL/GenBank/DDBJ whole genome shotgun (WGS) entry which is preliminary data.</text>
</comment>
<dbReference type="EMBL" id="QRBI01000095">
    <property type="protein sequence ID" value="RMC19003.1"/>
    <property type="molecule type" value="Genomic_DNA"/>
</dbReference>